<dbReference type="InterPro" id="IPR051550">
    <property type="entry name" value="SCF-Subunits/Alg-Epimerases"/>
</dbReference>
<evidence type="ECO:0000313" key="5">
    <source>
        <dbReference type="EMBL" id="AKB78389.1"/>
    </source>
</evidence>
<dbReference type="PANTHER" id="PTHR22990">
    <property type="entry name" value="F-BOX ONLY PROTEIN"/>
    <property type="match status" value="1"/>
</dbReference>
<dbReference type="NCBIfam" id="TIGR03804">
    <property type="entry name" value="para_beta_helix"/>
    <property type="match status" value="3"/>
</dbReference>
<proteinExistence type="predicted"/>
<evidence type="ECO:0000256" key="3">
    <source>
        <dbReference type="ARBA" id="ARBA00022786"/>
    </source>
</evidence>
<evidence type="ECO:0000313" key="6">
    <source>
        <dbReference type="Proteomes" id="UP000033101"/>
    </source>
</evidence>
<dbReference type="InterPro" id="IPR012334">
    <property type="entry name" value="Pectin_lyas_fold"/>
</dbReference>
<dbReference type="AlphaFoldDB" id="A0A0E3S9U6"/>
<dbReference type="EMBL" id="CP009516">
    <property type="protein sequence ID" value="AKB78389.1"/>
    <property type="molecule type" value="Genomic_DNA"/>
</dbReference>
<dbReference type="Gene3D" id="2.160.20.10">
    <property type="entry name" value="Single-stranded right-handed beta-helix, Pectin lyase-like"/>
    <property type="match status" value="1"/>
</dbReference>
<dbReference type="InterPro" id="IPR006626">
    <property type="entry name" value="PbH1"/>
</dbReference>
<dbReference type="Proteomes" id="UP000033101">
    <property type="component" value="Chromosome"/>
</dbReference>
<reference evidence="5 6" key="1">
    <citation type="submission" date="2014-07" db="EMBL/GenBank/DDBJ databases">
        <title>Methanogenic archaea and the global carbon cycle.</title>
        <authorList>
            <person name="Henriksen J.R."/>
            <person name="Luke J."/>
            <person name="Reinhart S."/>
            <person name="Benedict M.N."/>
            <person name="Youngblut N.D."/>
            <person name="Metcalf M.E."/>
            <person name="Whitaker R.J."/>
            <person name="Metcalf W.W."/>
        </authorList>
    </citation>
    <scope>NUCLEOTIDE SEQUENCE [LARGE SCALE GENOMIC DNA]</scope>
    <source>
        <strain evidence="5 6">HB-1</strain>
    </source>
</reference>
<dbReference type="SUPFAM" id="SSF51126">
    <property type="entry name" value="Pectin lyase-like"/>
    <property type="match status" value="1"/>
</dbReference>
<dbReference type="Pfam" id="PF05048">
    <property type="entry name" value="NosD"/>
    <property type="match status" value="1"/>
</dbReference>
<keyword evidence="2" id="KW-0677">Repeat</keyword>
<gene>
    <name evidence="5" type="ORF">MSHOH_1906</name>
</gene>
<evidence type="ECO:0000256" key="2">
    <source>
        <dbReference type="ARBA" id="ARBA00022737"/>
    </source>
</evidence>
<evidence type="ECO:0000256" key="1">
    <source>
        <dbReference type="ARBA" id="ARBA00004906"/>
    </source>
</evidence>
<organism evidence="5 6">
    <name type="scientific">Methanosarcina horonobensis HB-1 = JCM 15518</name>
    <dbReference type="NCBI Taxonomy" id="1434110"/>
    <lineage>
        <taxon>Archaea</taxon>
        <taxon>Methanobacteriati</taxon>
        <taxon>Methanobacteriota</taxon>
        <taxon>Stenosarchaea group</taxon>
        <taxon>Methanomicrobia</taxon>
        <taxon>Methanosarcinales</taxon>
        <taxon>Methanosarcinaceae</taxon>
        <taxon>Methanosarcina</taxon>
    </lineage>
</organism>
<dbReference type="OrthoDB" id="148152at2157"/>
<dbReference type="KEGG" id="mhor:MSHOH_1906"/>
<accession>A0A0E3S9U6</accession>
<comment type="pathway">
    <text evidence="1">Protein modification; protein ubiquitination.</text>
</comment>
<dbReference type="RefSeq" id="WP_048139377.1">
    <property type="nucleotide sequence ID" value="NZ_BBCW01000015.1"/>
</dbReference>
<name>A0A0E3S9U6_9EURY</name>
<dbReference type="InterPro" id="IPR022441">
    <property type="entry name" value="Para_beta_helix_rpt-2"/>
</dbReference>
<dbReference type="InterPro" id="IPR007742">
    <property type="entry name" value="NosD_dom"/>
</dbReference>
<protein>
    <recommendedName>
        <fullName evidence="4">Periplasmic copper-binding protein NosD beta helix domain-containing protein</fullName>
    </recommendedName>
</protein>
<dbReference type="SMART" id="SM00710">
    <property type="entry name" value="PbH1"/>
    <property type="match status" value="7"/>
</dbReference>
<evidence type="ECO:0000259" key="4">
    <source>
        <dbReference type="Pfam" id="PF05048"/>
    </source>
</evidence>
<keyword evidence="6" id="KW-1185">Reference proteome</keyword>
<dbReference type="PANTHER" id="PTHR22990:SF15">
    <property type="entry name" value="F-BOX ONLY PROTEIN 10"/>
    <property type="match status" value="1"/>
</dbReference>
<dbReference type="GeneID" id="24831132"/>
<feature type="domain" description="Periplasmic copper-binding protein NosD beta helix" evidence="4">
    <location>
        <begin position="117"/>
        <end position="302"/>
    </location>
</feature>
<keyword evidence="3" id="KW-0833">Ubl conjugation pathway</keyword>
<dbReference type="PATRIC" id="fig|1434110.4.peg.2429"/>
<dbReference type="HOGENOM" id="CLU_042496_0_0_2"/>
<dbReference type="InterPro" id="IPR011050">
    <property type="entry name" value="Pectin_lyase_fold/virulence"/>
</dbReference>
<sequence length="341" mass="36617">MNEKSVFKTFAAFLLVLGIIATQASAAVITVGSTGGENYTSIQEAINNAQNGDTILVNPGVYKENVKVSKEVSIISNSASENQINRTYVLGAFSNEDVFSVNSSNVTISGFHISGGPSSGDLHEVGIYLEGVNNCSLVNNALVLNDVGIVLNDSQRNYIKDNLVSIGYSGIILIDSEENELSDNWLATNSEGILLNNSVNNSIFNNTASGNEIGIYLGMSGRNIINSNFISKNDYGIIGKVAEYNTMFNNSLYQNGLGIYLNESSNNTIYQNEFSNFFDVLDEGTNIWNSSSSGNMWSNYTGEDANGDGIGDTPFVINETTGSTDYMPLVNEISSDNNSGT</sequence>